<sequence>MHHTHGYLPAAFCELYPKERMAKLAGCKVHELVIMNGLTVNLHLLMLKFYKPTSERYKIVIEEAAFSSDMYAVKSELVYHGYSVEDGLIQLKPLPGTDIVEEKDVLEIIRREGQSIAILVLPSIQYYTGQMYDIETLTRAAHDQGCIVLCDAAHSIGNVSMDLHKWDVDCAVWCSYKYLNSGAGGIGAAYVHERYLSKLPAVHGWWGNDNRTKFEMKRDFEPVPFCADSYKLSNCPPLLIAPLMASLEIFERAGDDARYRKQRIITGYLEYLLDSVIQSGLSLITPRCLRRRGSMLSIKLDFTLESIHQHLQEKGVICDVRKPGTLRVTPCPLYNSFRDVWVFVQALKEITAQDSN</sequence>
<dbReference type="STRING" id="418985.A0A1V9XDK7"/>
<evidence type="ECO:0000313" key="4">
    <source>
        <dbReference type="EMBL" id="OQR71493.1"/>
    </source>
</evidence>
<keyword evidence="1" id="KW-0662">Pyridine nucleotide biosynthesis</keyword>
<dbReference type="NCBIfam" id="TIGR01814">
    <property type="entry name" value="kynureninase"/>
    <property type="match status" value="1"/>
</dbReference>
<dbReference type="PANTHER" id="PTHR14084">
    <property type="entry name" value="KYNURENINASE"/>
    <property type="match status" value="1"/>
</dbReference>
<organism evidence="4 5">
    <name type="scientific">Tropilaelaps mercedesae</name>
    <dbReference type="NCBI Taxonomy" id="418985"/>
    <lineage>
        <taxon>Eukaryota</taxon>
        <taxon>Metazoa</taxon>
        <taxon>Ecdysozoa</taxon>
        <taxon>Arthropoda</taxon>
        <taxon>Chelicerata</taxon>
        <taxon>Arachnida</taxon>
        <taxon>Acari</taxon>
        <taxon>Parasitiformes</taxon>
        <taxon>Mesostigmata</taxon>
        <taxon>Gamasina</taxon>
        <taxon>Dermanyssoidea</taxon>
        <taxon>Laelapidae</taxon>
        <taxon>Tropilaelaps</taxon>
    </lineage>
</organism>
<dbReference type="GO" id="GO:0030429">
    <property type="term" value="F:kynureninase activity"/>
    <property type="evidence" value="ECO:0007669"/>
    <property type="project" value="InterPro"/>
</dbReference>
<dbReference type="EMBL" id="MNPL01014484">
    <property type="protein sequence ID" value="OQR71493.1"/>
    <property type="molecule type" value="Genomic_DNA"/>
</dbReference>
<dbReference type="Gene3D" id="3.90.1150.10">
    <property type="entry name" value="Aspartate Aminotransferase, domain 1"/>
    <property type="match status" value="1"/>
</dbReference>
<dbReference type="GO" id="GO:0019441">
    <property type="term" value="P:L-tryptophan catabolic process to kynurenine"/>
    <property type="evidence" value="ECO:0007669"/>
    <property type="project" value="TreeGrafter"/>
</dbReference>
<dbReference type="InterPro" id="IPR010111">
    <property type="entry name" value="Kynureninase"/>
</dbReference>
<evidence type="ECO:0000256" key="3">
    <source>
        <dbReference type="ARBA" id="ARBA00022898"/>
    </source>
</evidence>
<protein>
    <submittedName>
        <fullName evidence="4">Kynureninase-like</fullName>
    </submittedName>
</protein>
<keyword evidence="2" id="KW-0378">Hydrolase</keyword>
<accession>A0A1V9XDK7</accession>
<keyword evidence="3" id="KW-0663">Pyridoxal phosphate</keyword>
<dbReference type="InterPro" id="IPR015424">
    <property type="entry name" value="PyrdxlP-dep_Trfase"/>
</dbReference>
<dbReference type="SUPFAM" id="SSF53383">
    <property type="entry name" value="PLP-dependent transferases"/>
    <property type="match status" value="1"/>
</dbReference>
<dbReference type="Gene3D" id="3.40.640.10">
    <property type="entry name" value="Type I PLP-dependent aspartate aminotransferase-like (Major domain)"/>
    <property type="match status" value="1"/>
</dbReference>
<keyword evidence="5" id="KW-1185">Reference proteome</keyword>
<gene>
    <name evidence="4" type="ORF">BIW11_10963</name>
</gene>
<evidence type="ECO:0000313" key="5">
    <source>
        <dbReference type="Proteomes" id="UP000192247"/>
    </source>
</evidence>
<dbReference type="InterPro" id="IPR015422">
    <property type="entry name" value="PyrdxlP-dep_Trfase_small"/>
</dbReference>
<evidence type="ECO:0000256" key="1">
    <source>
        <dbReference type="ARBA" id="ARBA00022642"/>
    </source>
</evidence>
<dbReference type="InterPro" id="IPR015421">
    <property type="entry name" value="PyrdxlP-dep_Trfase_major"/>
</dbReference>
<name>A0A1V9XDK7_9ACAR</name>
<dbReference type="PANTHER" id="PTHR14084:SF0">
    <property type="entry name" value="KYNURENINASE"/>
    <property type="match status" value="1"/>
</dbReference>
<evidence type="ECO:0000256" key="2">
    <source>
        <dbReference type="ARBA" id="ARBA00022801"/>
    </source>
</evidence>
<dbReference type="GO" id="GO:0043420">
    <property type="term" value="P:anthranilate metabolic process"/>
    <property type="evidence" value="ECO:0007669"/>
    <property type="project" value="TreeGrafter"/>
</dbReference>
<dbReference type="GO" id="GO:0009435">
    <property type="term" value="P:NAD+ biosynthetic process"/>
    <property type="evidence" value="ECO:0007669"/>
    <property type="project" value="InterPro"/>
</dbReference>
<dbReference type="AlphaFoldDB" id="A0A1V9XDK7"/>
<dbReference type="InParanoid" id="A0A1V9XDK7"/>
<proteinExistence type="predicted"/>
<dbReference type="Pfam" id="PF22580">
    <property type="entry name" value="KYNU_C"/>
    <property type="match status" value="1"/>
</dbReference>
<comment type="caution">
    <text evidence="4">The sequence shown here is derived from an EMBL/GenBank/DDBJ whole genome shotgun (WGS) entry which is preliminary data.</text>
</comment>
<dbReference type="GO" id="GO:0030170">
    <property type="term" value="F:pyridoxal phosphate binding"/>
    <property type="evidence" value="ECO:0007669"/>
    <property type="project" value="InterPro"/>
</dbReference>
<reference evidence="4 5" key="1">
    <citation type="journal article" date="2017" name="Gigascience">
        <title>Draft genome of the honey bee ectoparasitic mite, Tropilaelaps mercedesae, is shaped by the parasitic life history.</title>
        <authorList>
            <person name="Dong X."/>
            <person name="Armstrong S.D."/>
            <person name="Xia D."/>
            <person name="Makepeace B.L."/>
            <person name="Darby A.C."/>
            <person name="Kadowaki T."/>
        </authorList>
    </citation>
    <scope>NUCLEOTIDE SEQUENCE [LARGE SCALE GENOMIC DNA]</scope>
    <source>
        <strain evidence="4">Wuxi-XJTLU</strain>
    </source>
</reference>
<dbReference type="Proteomes" id="UP000192247">
    <property type="component" value="Unassembled WGS sequence"/>
</dbReference>
<dbReference type="PIRSF" id="PIRSF038800">
    <property type="entry name" value="KYNU"/>
    <property type="match status" value="1"/>
</dbReference>
<dbReference type="OrthoDB" id="5978656at2759"/>
<dbReference type="GO" id="GO:0005737">
    <property type="term" value="C:cytoplasm"/>
    <property type="evidence" value="ECO:0007669"/>
    <property type="project" value="InterPro"/>
</dbReference>